<comment type="caution">
    <text evidence="7">The sequence shown here is derived from an EMBL/GenBank/DDBJ whole genome shotgun (WGS) entry which is preliminary data.</text>
</comment>
<proteinExistence type="inferred from homology"/>
<evidence type="ECO:0000256" key="2">
    <source>
        <dbReference type="ARBA" id="ARBA00005582"/>
    </source>
</evidence>
<evidence type="ECO:0000256" key="3">
    <source>
        <dbReference type="ARBA" id="ARBA00022723"/>
    </source>
</evidence>
<dbReference type="Proteomes" id="UP000526501">
    <property type="component" value="Unassembled WGS sequence"/>
</dbReference>
<comment type="similarity">
    <text evidence="2">Belongs to the Nudix hydrolase family.</text>
</comment>
<gene>
    <name evidence="7" type="ORF">H5P27_17885</name>
</gene>
<dbReference type="GO" id="GO:0005737">
    <property type="term" value="C:cytoplasm"/>
    <property type="evidence" value="ECO:0007669"/>
    <property type="project" value="TreeGrafter"/>
</dbReference>
<dbReference type="Gene3D" id="3.90.79.10">
    <property type="entry name" value="Nucleoside Triphosphate Pyrophosphohydrolase"/>
    <property type="match status" value="1"/>
</dbReference>
<dbReference type="GO" id="GO:0046872">
    <property type="term" value="F:metal ion binding"/>
    <property type="evidence" value="ECO:0007669"/>
    <property type="project" value="UniProtKB-KW"/>
</dbReference>
<evidence type="ECO:0000256" key="4">
    <source>
        <dbReference type="ARBA" id="ARBA00022801"/>
    </source>
</evidence>
<dbReference type="AlphaFoldDB" id="A0A7X1B919"/>
<comment type="cofactor">
    <cofactor evidence="1">
        <name>Mg(2+)</name>
        <dbReference type="ChEBI" id="CHEBI:18420"/>
    </cofactor>
</comment>
<evidence type="ECO:0000256" key="1">
    <source>
        <dbReference type="ARBA" id="ARBA00001946"/>
    </source>
</evidence>
<evidence type="ECO:0000313" key="7">
    <source>
        <dbReference type="EMBL" id="MBC2607930.1"/>
    </source>
</evidence>
<accession>A0A7X1B919</accession>
<dbReference type="Pfam" id="PF00293">
    <property type="entry name" value="NUDIX"/>
    <property type="match status" value="1"/>
</dbReference>
<reference evidence="7 8" key="1">
    <citation type="submission" date="2020-07" db="EMBL/GenBank/DDBJ databases">
        <authorList>
            <person name="Feng X."/>
        </authorList>
    </citation>
    <scope>NUCLEOTIDE SEQUENCE [LARGE SCALE GENOMIC DNA]</scope>
    <source>
        <strain evidence="7 8">JCM23202</strain>
    </source>
</reference>
<organism evidence="7 8">
    <name type="scientific">Pelagicoccus albus</name>
    <dbReference type="NCBI Taxonomy" id="415222"/>
    <lineage>
        <taxon>Bacteria</taxon>
        <taxon>Pseudomonadati</taxon>
        <taxon>Verrucomicrobiota</taxon>
        <taxon>Opitutia</taxon>
        <taxon>Puniceicoccales</taxon>
        <taxon>Pelagicoccaceae</taxon>
        <taxon>Pelagicoccus</taxon>
    </lineage>
</organism>
<sequence>MKVIDKIAWIHLADRKILGARSKGKDVWYLPGGKREAGETDTETLVREVKEELAVEILADQAALIGVYEAQADGHAEGLIVKMTCYSAPFKGTLKPSSEIEEITWLDSRDSDKISEASRLIFSDLKQRGLLD</sequence>
<dbReference type="PANTHER" id="PTHR43758">
    <property type="entry name" value="7,8-DIHYDRO-8-OXOGUANINE TRIPHOSPHATASE"/>
    <property type="match status" value="1"/>
</dbReference>
<keyword evidence="3" id="KW-0479">Metal-binding</keyword>
<dbReference type="EMBL" id="JACHVC010000013">
    <property type="protein sequence ID" value="MBC2607930.1"/>
    <property type="molecule type" value="Genomic_DNA"/>
</dbReference>
<keyword evidence="4" id="KW-0378">Hydrolase</keyword>
<dbReference type="GO" id="GO:0042262">
    <property type="term" value="P:DNA protection"/>
    <property type="evidence" value="ECO:0007669"/>
    <property type="project" value="TreeGrafter"/>
</dbReference>
<keyword evidence="8" id="KW-1185">Reference proteome</keyword>
<dbReference type="RefSeq" id="WP_185661793.1">
    <property type="nucleotide sequence ID" value="NZ_CAWPOO010000013.1"/>
</dbReference>
<dbReference type="PANTHER" id="PTHR43758:SF2">
    <property type="entry name" value="OXIDIZED PURINE NUCLEOSIDE TRIPHOSPHATE HYDROLASE"/>
    <property type="match status" value="1"/>
</dbReference>
<dbReference type="PROSITE" id="PS51462">
    <property type="entry name" value="NUDIX"/>
    <property type="match status" value="1"/>
</dbReference>
<keyword evidence="5" id="KW-0460">Magnesium</keyword>
<evidence type="ECO:0000256" key="5">
    <source>
        <dbReference type="ARBA" id="ARBA00022842"/>
    </source>
</evidence>
<dbReference type="CDD" id="cd04690">
    <property type="entry name" value="NUDIX_Hydrolase"/>
    <property type="match status" value="1"/>
</dbReference>
<dbReference type="SUPFAM" id="SSF55811">
    <property type="entry name" value="Nudix"/>
    <property type="match status" value="1"/>
</dbReference>
<evidence type="ECO:0000259" key="6">
    <source>
        <dbReference type="PROSITE" id="PS51462"/>
    </source>
</evidence>
<dbReference type="GO" id="GO:0008413">
    <property type="term" value="F:8-oxo-7,8-dihydroguanosine triphosphate pyrophosphatase activity"/>
    <property type="evidence" value="ECO:0007669"/>
    <property type="project" value="TreeGrafter"/>
</dbReference>
<name>A0A7X1B919_9BACT</name>
<dbReference type="InterPro" id="IPR000086">
    <property type="entry name" value="NUDIX_hydrolase_dom"/>
</dbReference>
<evidence type="ECO:0000313" key="8">
    <source>
        <dbReference type="Proteomes" id="UP000526501"/>
    </source>
</evidence>
<dbReference type="InterPro" id="IPR015797">
    <property type="entry name" value="NUDIX_hydrolase-like_dom_sf"/>
</dbReference>
<protein>
    <submittedName>
        <fullName evidence="7">NUDIX domain-containing protein</fullName>
    </submittedName>
</protein>
<feature type="domain" description="Nudix hydrolase" evidence="6">
    <location>
        <begin position="1"/>
        <end position="127"/>
    </location>
</feature>